<dbReference type="RefSeq" id="WP_125474078.1">
    <property type="nucleotide sequence ID" value="NZ_FCNW02000004.1"/>
</dbReference>
<dbReference type="Gene3D" id="2.170.16.10">
    <property type="entry name" value="Hedgehog/Intein (Hint) domain"/>
    <property type="match status" value="1"/>
</dbReference>
<organism evidence="1 2">
    <name type="scientific">Caballeronia humi</name>
    <dbReference type="NCBI Taxonomy" id="326474"/>
    <lineage>
        <taxon>Bacteria</taxon>
        <taxon>Pseudomonadati</taxon>
        <taxon>Pseudomonadota</taxon>
        <taxon>Betaproteobacteria</taxon>
        <taxon>Burkholderiales</taxon>
        <taxon>Burkholderiaceae</taxon>
        <taxon>Caballeronia</taxon>
    </lineage>
</organism>
<evidence type="ECO:0000313" key="2">
    <source>
        <dbReference type="Proteomes" id="UP000054977"/>
    </source>
</evidence>
<dbReference type="SUPFAM" id="SSF51294">
    <property type="entry name" value="Hedgehog/intein (Hint) domain"/>
    <property type="match status" value="1"/>
</dbReference>
<keyword evidence="2" id="KW-1185">Reference proteome</keyword>
<dbReference type="STRING" id="326474.AWB65_01454"/>
<proteinExistence type="predicted"/>
<dbReference type="AlphaFoldDB" id="A0A158G1W6"/>
<evidence type="ECO:0000313" key="1">
    <source>
        <dbReference type="EMBL" id="SAL25410.1"/>
    </source>
</evidence>
<accession>A0A158G1W6</accession>
<sequence length="792" mass="86395">MADPQEKQVSDMVAALPDRASNPTGHDARRAFVTYVESLTTGDFPFPRAFSTDYKPLFPILYGNQWQAGPHMPEVPAVTGEKDVWNGLCLAATAHAIHSTQANSWDRVNIDAVRTDLASLNNTLRAGCALKFYSYMLQQSFAPFATIYAQAGDKPKVKQRYIETLKSAAWQQDVLGKLANPMGTNPNDPVVRDFAWYLFHHWVKLHALGATIAEVNAVIESLPDSIMSKDIASVVGKDAWVGYMIWLTRPGTGDWMIDGTDIVNDAAGGLRYYNRVWRPNVATSFSDPSDTYASQVFITGSGSKYYREAAGSCFVAGTKVVLPDGALTNIEDVRPGDQVAGPGGQRRVIFVAQPYRAGRMLHDVNHGAFRFASTHPFYDASHADEDTPSFVAIEPHRLGWLLPTLSDMGIGQMRPGSRLLAYRNDGGDRTVLIDTITSHDAASQDDEEVLYDLVLEPDDSGLFQYYAGDTSVQYLVASEVPLAEREPLTAIALIRAVLIVMPVLRAKAGHLSRCAFETLCRDVVSMSCSMPELVHGARELLEVPPTGWEEVTPDTLPDAIGAAMNAFILPGAHTSEAHYDWRLGRFFELLMLHAARPLSAAIEQDWRHLPISVDADATVLAVTPHHLAVSAVPDGECVLVECTLLSEGRSDTHSLRGSNERSGTKFAHHFPDILYFDVLKTRSDASRQVPVLALALPLPDGSATARVPLPYLEDQAHRHMSVPLLTLQGNTAGMISLDIRVITKAHADEEQAGPPDSGAGGRDPVSLANAIGTVWGERMAARFALEESPAPR</sequence>
<name>A0A158G1W6_9BURK</name>
<reference evidence="1" key="1">
    <citation type="submission" date="2016-01" db="EMBL/GenBank/DDBJ databases">
        <authorList>
            <person name="Peeters C."/>
        </authorList>
    </citation>
    <scope>NUCLEOTIDE SEQUENCE [LARGE SCALE GENOMIC DNA]</scope>
    <source>
        <strain evidence="1">LMG 22934</strain>
    </source>
</reference>
<dbReference type="EMBL" id="FCNW02000004">
    <property type="protein sequence ID" value="SAL25410.1"/>
    <property type="molecule type" value="Genomic_DNA"/>
</dbReference>
<dbReference type="InterPro" id="IPR036844">
    <property type="entry name" value="Hint_dom_sf"/>
</dbReference>
<protein>
    <submittedName>
        <fullName evidence="1">Hom_end-associated Hint</fullName>
    </submittedName>
</protein>
<dbReference type="Proteomes" id="UP000054977">
    <property type="component" value="Unassembled WGS sequence"/>
</dbReference>
<comment type="caution">
    <text evidence="1">The sequence shown here is derived from an EMBL/GenBank/DDBJ whole genome shotgun (WGS) entry which is preliminary data.</text>
</comment>
<gene>
    <name evidence="1" type="ORF">AWB65_01454</name>
</gene>
<dbReference type="OrthoDB" id="7355177at2"/>